<dbReference type="GO" id="GO:0046983">
    <property type="term" value="F:protein dimerization activity"/>
    <property type="evidence" value="ECO:0007669"/>
    <property type="project" value="InterPro"/>
</dbReference>
<name>A0A834LIF4_RHOSS</name>
<evidence type="ECO:0000259" key="3">
    <source>
        <dbReference type="Pfam" id="PF18253"/>
    </source>
</evidence>
<evidence type="ECO:0000313" key="4">
    <source>
        <dbReference type="EMBL" id="KAF7138303.1"/>
    </source>
</evidence>
<sequence>MVLHIDSNPRETLRRWSAMDAAILNHLKQFVEQCKSEPSILADPSLSFFRDYLESFGFKLPPSAYDGSSHTKSGLELALQKLMLWTRLMRTWRTLRRSIDHKKLLLKR</sequence>
<dbReference type="InterPro" id="IPR034649">
    <property type="entry name" value="Hip_N"/>
</dbReference>
<dbReference type="Proteomes" id="UP000626092">
    <property type="component" value="Unassembled WGS sequence"/>
</dbReference>
<feature type="domain" description="Hsp70-interacting protein N-terminal" evidence="3">
    <location>
        <begin position="20"/>
        <end position="61"/>
    </location>
</feature>
<protein>
    <recommendedName>
        <fullName evidence="3">Hsp70-interacting protein N-terminal domain-containing protein</fullName>
    </recommendedName>
</protein>
<dbReference type="GO" id="GO:0000118">
    <property type="term" value="C:histone deacetylase complex"/>
    <property type="evidence" value="ECO:0007669"/>
    <property type="project" value="TreeGrafter"/>
</dbReference>
<dbReference type="FunFam" id="6.10.250.3420:FF:000001">
    <property type="entry name" value="Hsc70-interacting protein-like protein"/>
    <property type="match status" value="1"/>
</dbReference>
<reference evidence="4" key="1">
    <citation type="submission" date="2019-11" db="EMBL/GenBank/DDBJ databases">
        <authorList>
            <person name="Liu Y."/>
            <person name="Hou J."/>
            <person name="Li T.-Q."/>
            <person name="Guan C.-H."/>
            <person name="Wu X."/>
            <person name="Wu H.-Z."/>
            <person name="Ling F."/>
            <person name="Zhang R."/>
            <person name="Shi X.-G."/>
            <person name="Ren J.-P."/>
            <person name="Chen E.-F."/>
            <person name="Sun J.-M."/>
        </authorList>
    </citation>
    <scope>NUCLEOTIDE SEQUENCE</scope>
    <source>
        <strain evidence="4">Adult_tree_wgs_1</strain>
        <tissue evidence="4">Leaves</tissue>
    </source>
</reference>
<evidence type="ECO:0000256" key="2">
    <source>
        <dbReference type="ARBA" id="ARBA00022803"/>
    </source>
</evidence>
<evidence type="ECO:0000313" key="5">
    <source>
        <dbReference type="Proteomes" id="UP000626092"/>
    </source>
</evidence>
<organism evidence="4 5">
    <name type="scientific">Rhododendron simsii</name>
    <name type="common">Sims's rhododendron</name>
    <dbReference type="NCBI Taxonomy" id="118357"/>
    <lineage>
        <taxon>Eukaryota</taxon>
        <taxon>Viridiplantae</taxon>
        <taxon>Streptophyta</taxon>
        <taxon>Embryophyta</taxon>
        <taxon>Tracheophyta</taxon>
        <taxon>Spermatophyta</taxon>
        <taxon>Magnoliopsida</taxon>
        <taxon>eudicotyledons</taxon>
        <taxon>Gunneridae</taxon>
        <taxon>Pentapetalae</taxon>
        <taxon>asterids</taxon>
        <taxon>Ericales</taxon>
        <taxon>Ericaceae</taxon>
        <taxon>Ericoideae</taxon>
        <taxon>Rhodoreae</taxon>
        <taxon>Rhododendron</taxon>
    </lineage>
</organism>
<dbReference type="GO" id="GO:0030544">
    <property type="term" value="F:Hsp70 protein binding"/>
    <property type="evidence" value="ECO:0007669"/>
    <property type="project" value="TreeGrafter"/>
</dbReference>
<dbReference type="PANTHER" id="PTHR45883:SF2">
    <property type="entry name" value="HSC70-INTERACTING PROTEIN"/>
    <property type="match status" value="1"/>
</dbReference>
<dbReference type="EMBL" id="WJXA01000007">
    <property type="protein sequence ID" value="KAF7138303.1"/>
    <property type="molecule type" value="Genomic_DNA"/>
</dbReference>
<keyword evidence="1" id="KW-0677">Repeat</keyword>
<keyword evidence="5" id="KW-1185">Reference proteome</keyword>
<dbReference type="OrthoDB" id="2121326at2759"/>
<dbReference type="AlphaFoldDB" id="A0A834LIF4"/>
<gene>
    <name evidence="4" type="ORF">RHSIM_Rhsim07G0048300</name>
</gene>
<accession>A0A834LIF4</accession>
<keyword evidence="2" id="KW-0802">TPR repeat</keyword>
<dbReference type="CDD" id="cd14438">
    <property type="entry name" value="Hip_N"/>
    <property type="match status" value="1"/>
</dbReference>
<comment type="caution">
    <text evidence="4">The sequence shown here is derived from an EMBL/GenBank/DDBJ whole genome shotgun (WGS) entry which is preliminary data.</text>
</comment>
<dbReference type="Pfam" id="PF18253">
    <property type="entry name" value="HipN"/>
    <property type="match status" value="1"/>
</dbReference>
<evidence type="ECO:0000256" key="1">
    <source>
        <dbReference type="ARBA" id="ARBA00022737"/>
    </source>
</evidence>
<dbReference type="PANTHER" id="PTHR45883">
    <property type="entry name" value="HSC70-INTERACTING PROTEIN"/>
    <property type="match status" value="1"/>
</dbReference>
<proteinExistence type="predicted"/>
<dbReference type="Gene3D" id="6.10.250.3420">
    <property type="match status" value="1"/>
</dbReference>